<dbReference type="Proteomes" id="UP000054988">
    <property type="component" value="Unassembled WGS sequence"/>
</dbReference>
<evidence type="ECO:0000313" key="4">
    <source>
        <dbReference type="EMBL" id="KTB45691.1"/>
    </source>
</evidence>
<keyword evidence="2" id="KW-0812">Transmembrane</keyword>
<reference evidence="4 5" key="1">
    <citation type="submission" date="2015-12" db="EMBL/GenBank/DDBJ databases">
        <title>Draft genome sequence of Moniliophthora roreri, the causal agent of frosty pod rot of cacao.</title>
        <authorList>
            <person name="Aime M.C."/>
            <person name="Diaz-Valderrama J.R."/>
            <person name="Kijpornyongpan T."/>
            <person name="Phillips-Mora W."/>
        </authorList>
    </citation>
    <scope>NUCLEOTIDE SEQUENCE [LARGE SCALE GENOMIC DNA]</scope>
    <source>
        <strain evidence="4 5">MCA 2952</strain>
    </source>
</reference>
<feature type="transmembrane region" description="Helical" evidence="2">
    <location>
        <begin position="214"/>
        <end position="239"/>
    </location>
</feature>
<organism evidence="4 5">
    <name type="scientific">Moniliophthora roreri</name>
    <name type="common">Frosty pod rot fungus</name>
    <name type="synonym">Monilia roreri</name>
    <dbReference type="NCBI Taxonomy" id="221103"/>
    <lineage>
        <taxon>Eukaryota</taxon>
        <taxon>Fungi</taxon>
        <taxon>Dikarya</taxon>
        <taxon>Basidiomycota</taxon>
        <taxon>Agaricomycotina</taxon>
        <taxon>Agaricomycetes</taxon>
        <taxon>Agaricomycetidae</taxon>
        <taxon>Agaricales</taxon>
        <taxon>Marasmiineae</taxon>
        <taxon>Marasmiaceae</taxon>
        <taxon>Moniliophthora</taxon>
    </lineage>
</organism>
<feature type="region of interest" description="Disordered" evidence="1">
    <location>
        <begin position="1"/>
        <end position="48"/>
    </location>
</feature>
<name>A0A0W0GB01_MONRR</name>
<sequence>MSSSDLTRSRSSSPRAGVAGTSRSQEYMDPTQIPLPPSEAGSVRENEVGDTIISNADTRANLDLQSMNFPESASPPPESTKDDEYKKTIQRHLFLIDVAQNDPYIPHSDPLLREPTENIDDGKKPTRTESWERMLKEVRHDEDIVKGWRDDIDTLLVFAGLFSVVVTAFVIESYQWLDEDPADTTVTLLTHLISVQVNGSQTTSFEPTPFKPDALSICINIFWFLSLSLSLTSALFGLLCKQWVREHQRDTTTRTPGEGLALRQLRRDSFEK</sequence>
<dbReference type="EMBL" id="LATX01000639">
    <property type="protein sequence ID" value="KTB45691.1"/>
    <property type="molecule type" value="Genomic_DNA"/>
</dbReference>
<evidence type="ECO:0000256" key="1">
    <source>
        <dbReference type="SAM" id="MobiDB-lite"/>
    </source>
</evidence>
<evidence type="ECO:0000313" key="5">
    <source>
        <dbReference type="Proteomes" id="UP000054988"/>
    </source>
</evidence>
<proteinExistence type="predicted"/>
<feature type="compositionally biased region" description="Low complexity" evidence="1">
    <location>
        <begin position="1"/>
        <end position="15"/>
    </location>
</feature>
<dbReference type="AlphaFoldDB" id="A0A0W0GB01"/>
<accession>A0A0W0GB01</accession>
<keyword evidence="2" id="KW-1133">Transmembrane helix</keyword>
<dbReference type="InterPro" id="IPR045338">
    <property type="entry name" value="DUF6535"/>
</dbReference>
<gene>
    <name evidence="4" type="ORF">WG66_1720</name>
</gene>
<protein>
    <recommendedName>
        <fullName evidence="3">DUF6535 domain-containing protein</fullName>
    </recommendedName>
</protein>
<keyword evidence="2" id="KW-0472">Membrane</keyword>
<feature type="transmembrane region" description="Helical" evidence="2">
    <location>
        <begin position="155"/>
        <end position="177"/>
    </location>
</feature>
<dbReference type="Pfam" id="PF20153">
    <property type="entry name" value="DUF6535"/>
    <property type="match status" value="1"/>
</dbReference>
<feature type="domain" description="DUF6535" evidence="3">
    <location>
        <begin position="131"/>
        <end position="272"/>
    </location>
</feature>
<evidence type="ECO:0000256" key="2">
    <source>
        <dbReference type="SAM" id="Phobius"/>
    </source>
</evidence>
<evidence type="ECO:0000259" key="3">
    <source>
        <dbReference type="Pfam" id="PF20153"/>
    </source>
</evidence>
<comment type="caution">
    <text evidence="4">The sequence shown here is derived from an EMBL/GenBank/DDBJ whole genome shotgun (WGS) entry which is preliminary data.</text>
</comment>